<protein>
    <submittedName>
        <fullName evidence="2">SGNH/GDSL hydrolase family protein</fullName>
    </submittedName>
</protein>
<comment type="caution">
    <text evidence="2">The sequence shown here is derived from an EMBL/GenBank/DDBJ whole genome shotgun (WGS) entry which is preliminary data.</text>
</comment>
<reference evidence="2 3" key="1">
    <citation type="submission" date="2020-08" db="EMBL/GenBank/DDBJ databases">
        <title>Cohnella phylogeny.</title>
        <authorList>
            <person name="Dunlap C."/>
        </authorList>
    </citation>
    <scope>NUCLEOTIDE SEQUENCE [LARGE SCALE GENOMIC DNA]</scope>
    <source>
        <strain evidence="2 3">DSM 28246</strain>
    </source>
</reference>
<evidence type="ECO:0000313" key="3">
    <source>
        <dbReference type="Proteomes" id="UP000547209"/>
    </source>
</evidence>
<dbReference type="InterPro" id="IPR036514">
    <property type="entry name" value="SGNH_hydro_sf"/>
</dbReference>
<dbReference type="EMBL" id="JACJVP010000029">
    <property type="protein sequence ID" value="MBB6672625.1"/>
    <property type="molecule type" value="Genomic_DNA"/>
</dbReference>
<keyword evidence="2" id="KW-0378">Hydrolase</keyword>
<dbReference type="Pfam" id="PF13472">
    <property type="entry name" value="Lipase_GDSL_2"/>
    <property type="match status" value="1"/>
</dbReference>
<keyword evidence="3" id="KW-1185">Reference proteome</keyword>
<sequence length="679" mass="74167">MSSMRRVNEVVSSKIGDYLTNFVTWNGVMYNVLQNDLEGGGVVDDTAALQTLVNEAIAEGRKAIFLPYGKNGQYRVTDLTNADKVVFFGDNATFVGGFNKRIEQIGASTPTIQASTLLADAISQQIVPLNGLLAAKRSITETSTLKIAYWGDSITYGYNLNDPNNKYAARFENRLKEVLPSVSITSQNFSLGSRTVQMAASSTYLALSSEPPDPTQGFYAPWATVGKSWRDNVRDFQPDLVVVAFGMNDAYVNTVKADEIFSASLDSLVQYSKTWTKQPSIVLVPVFLPTQNAALTPERQDVVFSVARATREYGQLNGYPVADANRIYNILRNGIDDVARSNITEVGFVNFPSGWIGDTNSFILSGAILTPKPGVVGKFVYRNRNFYNGFIQFDVIPSVASYSGEAWVNFRNSTLGTMTLLVRGGTGTTGNVQLFANTTSLAQANNLTIPLNVATTIRIESYGSNHKVYVNGVKVIDVTGIYVLHDGTVGLGGDGTVPTYSNLQIGYDDPLGAKRPFRTTPIFSESELIGDYNSTINDGNGINHPTGAGHYLFYYVAFKGVIQELARLEEKGLYLPNRIPAADWAVPGTGWTTTTRTGKTIYFKILNGAYRKSRGIALRNLSSYAYLGLSDKAIDAGTLIDLEDGKFAYFNVSGSDMIFISNTGAPTFDSELYRFLRQP</sequence>
<dbReference type="Gene3D" id="3.40.50.1110">
    <property type="entry name" value="SGNH hydrolase"/>
    <property type="match status" value="1"/>
</dbReference>
<evidence type="ECO:0000313" key="2">
    <source>
        <dbReference type="EMBL" id="MBB6672625.1"/>
    </source>
</evidence>
<dbReference type="AlphaFoldDB" id="A0A7X0VG05"/>
<dbReference type="Proteomes" id="UP000547209">
    <property type="component" value="Unassembled WGS sequence"/>
</dbReference>
<dbReference type="GO" id="GO:0016787">
    <property type="term" value="F:hydrolase activity"/>
    <property type="evidence" value="ECO:0007669"/>
    <property type="project" value="UniProtKB-KW"/>
</dbReference>
<proteinExistence type="predicted"/>
<dbReference type="CDD" id="cd00229">
    <property type="entry name" value="SGNH_hydrolase"/>
    <property type="match status" value="1"/>
</dbReference>
<dbReference type="Gene3D" id="2.60.120.560">
    <property type="entry name" value="Exo-inulinase, domain 1"/>
    <property type="match status" value="1"/>
</dbReference>
<evidence type="ECO:0000259" key="1">
    <source>
        <dbReference type="Pfam" id="PF13472"/>
    </source>
</evidence>
<dbReference type="SUPFAM" id="SSF52266">
    <property type="entry name" value="SGNH hydrolase"/>
    <property type="match status" value="1"/>
</dbReference>
<name>A0A7X0VG05_9BACL</name>
<gene>
    <name evidence="2" type="ORF">H7C19_18245</name>
</gene>
<accession>A0A7X0VG05</accession>
<dbReference type="Gene3D" id="2.160.20.10">
    <property type="entry name" value="Single-stranded right-handed beta-helix, Pectin lyase-like"/>
    <property type="match status" value="1"/>
</dbReference>
<feature type="domain" description="SGNH hydrolase-type esterase" evidence="1">
    <location>
        <begin position="151"/>
        <end position="332"/>
    </location>
</feature>
<organism evidence="2 3">
    <name type="scientific">Cohnella nanjingensis</name>
    <dbReference type="NCBI Taxonomy" id="1387779"/>
    <lineage>
        <taxon>Bacteria</taxon>
        <taxon>Bacillati</taxon>
        <taxon>Bacillota</taxon>
        <taxon>Bacilli</taxon>
        <taxon>Bacillales</taxon>
        <taxon>Paenibacillaceae</taxon>
        <taxon>Cohnella</taxon>
    </lineage>
</organism>
<dbReference type="InterPro" id="IPR013830">
    <property type="entry name" value="SGNH_hydro"/>
</dbReference>
<dbReference type="InterPro" id="IPR012334">
    <property type="entry name" value="Pectin_lyas_fold"/>
</dbReference>